<dbReference type="AlphaFoldDB" id="A0A238WGD0"/>
<accession>A0A238WGD0</accession>
<reference evidence="2 3" key="1">
    <citation type="submission" date="2017-06" db="EMBL/GenBank/DDBJ databases">
        <authorList>
            <person name="Kim H.J."/>
            <person name="Triplett B.A."/>
        </authorList>
    </citation>
    <scope>NUCLEOTIDE SEQUENCE [LARGE SCALE GENOMIC DNA]</scope>
    <source>
        <strain evidence="2 3">DSM 25597</strain>
    </source>
</reference>
<feature type="signal peptide" evidence="1">
    <location>
        <begin position="1"/>
        <end position="20"/>
    </location>
</feature>
<evidence type="ECO:0000256" key="1">
    <source>
        <dbReference type="SAM" id="SignalP"/>
    </source>
</evidence>
<gene>
    <name evidence="2" type="ORF">SAMN06265376_1011055</name>
</gene>
<evidence type="ECO:0000313" key="2">
    <source>
        <dbReference type="EMBL" id="SNR45640.1"/>
    </source>
</evidence>
<dbReference type="OrthoDB" id="1117699at2"/>
<dbReference type="RefSeq" id="WP_089370350.1">
    <property type="nucleotide sequence ID" value="NZ_BMEP01000003.1"/>
</dbReference>
<protein>
    <submittedName>
        <fullName evidence="2">Uncharacterized protein</fullName>
    </submittedName>
</protein>
<feature type="chain" id="PRO_5012737495" evidence="1">
    <location>
        <begin position="21"/>
        <end position="185"/>
    </location>
</feature>
<keyword evidence="1" id="KW-0732">Signal</keyword>
<keyword evidence="3" id="KW-1185">Reference proteome</keyword>
<organism evidence="2 3">
    <name type="scientific">Dokdonia pacifica</name>
    <dbReference type="NCBI Taxonomy" id="1627892"/>
    <lineage>
        <taxon>Bacteria</taxon>
        <taxon>Pseudomonadati</taxon>
        <taxon>Bacteroidota</taxon>
        <taxon>Flavobacteriia</taxon>
        <taxon>Flavobacteriales</taxon>
        <taxon>Flavobacteriaceae</taxon>
        <taxon>Dokdonia</taxon>
    </lineage>
</organism>
<evidence type="ECO:0000313" key="3">
    <source>
        <dbReference type="Proteomes" id="UP000198379"/>
    </source>
</evidence>
<dbReference type="EMBL" id="FZNY01000001">
    <property type="protein sequence ID" value="SNR45640.1"/>
    <property type="molecule type" value="Genomic_DNA"/>
</dbReference>
<dbReference type="Proteomes" id="UP000198379">
    <property type="component" value="Unassembled WGS sequence"/>
</dbReference>
<proteinExistence type="predicted"/>
<name>A0A238WGD0_9FLAO</name>
<sequence length="185" mass="21746">MKRLFFYLLLPLLITFNAQGQNEKYTIYKHGGKVYKTNRYVRKTGFLKFKSDNNSYELPYLELDSIVSYEKNKKSKKIEPVVQMFIPISKKQGALMRVVERGKCTLFLWRYALGGGTSTNYYAYREGERTPKLIATRDLISPLNFIKDTSEYFSDCEALVAKIKNKDFKKKETPEMVRFYNTECN</sequence>